<reference evidence="1 2" key="1">
    <citation type="submission" date="2024-02" db="EMBL/GenBank/DDBJ databases">
        <title>De novo assembly and annotation of 12 fungi associated with fruit tree decline syndrome in Ontario, Canada.</title>
        <authorList>
            <person name="Sulman M."/>
            <person name="Ellouze W."/>
            <person name="Ilyukhin E."/>
        </authorList>
    </citation>
    <scope>NUCLEOTIDE SEQUENCE [LARGE SCALE GENOMIC DNA]</scope>
    <source>
        <strain evidence="1 2">FDS-637</strain>
    </source>
</reference>
<comment type="caution">
    <text evidence="1">The sequence shown here is derived from an EMBL/GenBank/DDBJ whole genome shotgun (WGS) entry which is preliminary data.</text>
</comment>
<keyword evidence="2" id="KW-1185">Reference proteome</keyword>
<name>A0ABR3CL38_9PEZI</name>
<dbReference type="Proteomes" id="UP001430584">
    <property type="component" value="Unassembled WGS sequence"/>
</dbReference>
<sequence>MANPAQAFEVGDRVQIVADAQPQSYEITDAYINKDERVWMYSLKAEGADEVKSVKEGELER</sequence>
<gene>
    <name evidence="1" type="ORF">SLS55_002778</name>
</gene>
<evidence type="ECO:0000313" key="1">
    <source>
        <dbReference type="EMBL" id="KAL0261348.1"/>
    </source>
</evidence>
<dbReference type="RefSeq" id="XP_066634377.1">
    <property type="nucleotide sequence ID" value="XM_066774258.1"/>
</dbReference>
<dbReference type="GeneID" id="92006863"/>
<organism evidence="1 2">
    <name type="scientific">Diplodia seriata</name>
    <dbReference type="NCBI Taxonomy" id="420778"/>
    <lineage>
        <taxon>Eukaryota</taxon>
        <taxon>Fungi</taxon>
        <taxon>Dikarya</taxon>
        <taxon>Ascomycota</taxon>
        <taxon>Pezizomycotina</taxon>
        <taxon>Dothideomycetes</taxon>
        <taxon>Dothideomycetes incertae sedis</taxon>
        <taxon>Botryosphaeriales</taxon>
        <taxon>Botryosphaeriaceae</taxon>
        <taxon>Diplodia</taxon>
    </lineage>
</organism>
<proteinExistence type="predicted"/>
<evidence type="ECO:0000313" key="2">
    <source>
        <dbReference type="Proteomes" id="UP001430584"/>
    </source>
</evidence>
<protein>
    <submittedName>
        <fullName evidence="1">Uncharacterized protein</fullName>
    </submittedName>
</protein>
<accession>A0ABR3CL38</accession>
<dbReference type="EMBL" id="JAJVCZ030000003">
    <property type="protein sequence ID" value="KAL0261348.1"/>
    <property type="molecule type" value="Genomic_DNA"/>
</dbReference>